<dbReference type="Proteomes" id="UP000824071">
    <property type="component" value="Unassembled WGS sequence"/>
</dbReference>
<name>A0A9D1IEC8_9FIRM</name>
<proteinExistence type="inferred from homology"/>
<keyword evidence="4" id="KW-0066">ATP synthesis</keyword>
<dbReference type="Pfam" id="PF01813">
    <property type="entry name" value="ATP-synt_D"/>
    <property type="match status" value="1"/>
</dbReference>
<keyword evidence="4" id="KW-0375">Hydrogen ion transport</keyword>
<dbReference type="InterPro" id="IPR002699">
    <property type="entry name" value="V_ATPase_D"/>
</dbReference>
<dbReference type="GO" id="GO:0005524">
    <property type="term" value="F:ATP binding"/>
    <property type="evidence" value="ECO:0007669"/>
    <property type="project" value="UniProtKB-UniRule"/>
</dbReference>
<dbReference type="PANTHER" id="PTHR11671">
    <property type="entry name" value="V-TYPE ATP SYNTHASE SUBUNIT D"/>
    <property type="match status" value="1"/>
</dbReference>
<comment type="function">
    <text evidence="4">Produces ATP from ADP in the presence of a proton gradient across the membrane.</text>
</comment>
<accession>A0A9D1IEC8</accession>
<dbReference type="NCBIfam" id="TIGR00309">
    <property type="entry name" value="V_ATPase_subD"/>
    <property type="match status" value="1"/>
</dbReference>
<evidence type="ECO:0000313" key="6">
    <source>
        <dbReference type="Proteomes" id="UP000824071"/>
    </source>
</evidence>
<dbReference type="HAMAP" id="MF_00271">
    <property type="entry name" value="ATP_synth_D_arch"/>
    <property type="match status" value="1"/>
</dbReference>
<evidence type="ECO:0000256" key="2">
    <source>
        <dbReference type="ARBA" id="ARBA00022448"/>
    </source>
</evidence>
<gene>
    <name evidence="4" type="primary">atpD</name>
    <name evidence="5" type="ORF">IAC53_02735</name>
</gene>
<evidence type="ECO:0000313" key="5">
    <source>
        <dbReference type="EMBL" id="HIU35508.1"/>
    </source>
</evidence>
<dbReference type="EMBL" id="DVMW01000024">
    <property type="protein sequence ID" value="HIU35508.1"/>
    <property type="molecule type" value="Genomic_DNA"/>
</dbReference>
<dbReference type="GO" id="GO:0046933">
    <property type="term" value="F:proton-transporting ATP synthase activity, rotational mechanism"/>
    <property type="evidence" value="ECO:0007669"/>
    <property type="project" value="UniProtKB-UniRule"/>
</dbReference>
<reference evidence="5" key="2">
    <citation type="journal article" date="2021" name="PeerJ">
        <title>Extensive microbial diversity within the chicken gut microbiome revealed by metagenomics and culture.</title>
        <authorList>
            <person name="Gilroy R."/>
            <person name="Ravi A."/>
            <person name="Getino M."/>
            <person name="Pursley I."/>
            <person name="Horton D.L."/>
            <person name="Alikhan N.F."/>
            <person name="Baker D."/>
            <person name="Gharbi K."/>
            <person name="Hall N."/>
            <person name="Watson M."/>
            <person name="Adriaenssens E.M."/>
            <person name="Foster-Nyarko E."/>
            <person name="Jarju S."/>
            <person name="Secka A."/>
            <person name="Antonio M."/>
            <person name="Oren A."/>
            <person name="Chaudhuri R.R."/>
            <person name="La Ragione R."/>
            <person name="Hildebrand F."/>
            <person name="Pallen M.J."/>
        </authorList>
    </citation>
    <scope>NUCLEOTIDE SEQUENCE</scope>
    <source>
        <strain evidence="5">ChiGjej1B1-19959</strain>
    </source>
</reference>
<dbReference type="AlphaFoldDB" id="A0A9D1IEC8"/>
<sequence length="208" mass="23405">MAQVFPTKANLMATQKSLELARQGFELMDRKRSILVREMMQLVDEAKQVESQIGDVYRAAYEALRLANITLGLCGNFARSVPVDTSLDARGKSVMGVEIPLLSLPQTAAEPHYGFHRTNSYLDEAFRKFNEAKALTVRLAETQASIFRLADAVKKTQKRANALQNILIPQFEATVKFITEALDEKEREDFTRLKVVKNTKQRAAAEGR</sequence>
<reference evidence="5" key="1">
    <citation type="submission" date="2020-10" db="EMBL/GenBank/DDBJ databases">
        <authorList>
            <person name="Gilroy R."/>
        </authorList>
    </citation>
    <scope>NUCLEOTIDE SEQUENCE</scope>
    <source>
        <strain evidence="5">ChiGjej1B1-19959</strain>
    </source>
</reference>
<evidence type="ECO:0000256" key="3">
    <source>
        <dbReference type="ARBA" id="ARBA00023065"/>
    </source>
</evidence>
<keyword evidence="2 4" id="KW-0813">Transport</keyword>
<organism evidence="5 6">
    <name type="scientific">Candidatus Fimenecus excrementigallinarum</name>
    <dbReference type="NCBI Taxonomy" id="2840816"/>
    <lineage>
        <taxon>Bacteria</taxon>
        <taxon>Bacillati</taxon>
        <taxon>Bacillota</taxon>
        <taxon>Clostridia</taxon>
        <taxon>Candidatus Fimenecus</taxon>
    </lineage>
</organism>
<evidence type="ECO:0000256" key="4">
    <source>
        <dbReference type="HAMAP-Rule" id="MF_00271"/>
    </source>
</evidence>
<protein>
    <recommendedName>
        <fullName evidence="4">V-type ATP synthase subunit D</fullName>
    </recommendedName>
    <alternativeName>
        <fullName evidence="4">V-ATPase subunit D</fullName>
    </alternativeName>
</protein>
<comment type="caution">
    <text evidence="5">The sequence shown here is derived from an EMBL/GenBank/DDBJ whole genome shotgun (WGS) entry which is preliminary data.</text>
</comment>
<comment type="similarity">
    <text evidence="1 4">Belongs to the V-ATPase D subunit family.</text>
</comment>
<evidence type="ECO:0000256" key="1">
    <source>
        <dbReference type="ARBA" id="ARBA00005850"/>
    </source>
</evidence>
<dbReference type="GO" id="GO:0046961">
    <property type="term" value="F:proton-transporting ATPase activity, rotational mechanism"/>
    <property type="evidence" value="ECO:0007669"/>
    <property type="project" value="InterPro"/>
</dbReference>
<dbReference type="GO" id="GO:0042777">
    <property type="term" value="P:proton motive force-driven plasma membrane ATP synthesis"/>
    <property type="evidence" value="ECO:0007669"/>
    <property type="project" value="UniProtKB-UniRule"/>
</dbReference>
<dbReference type="Gene3D" id="1.10.287.3240">
    <property type="match status" value="1"/>
</dbReference>
<keyword evidence="3 4" id="KW-0406">Ion transport</keyword>